<dbReference type="EMBL" id="KQ982482">
    <property type="protein sequence ID" value="KYQ55960.1"/>
    <property type="molecule type" value="Genomic_DNA"/>
</dbReference>
<protein>
    <submittedName>
        <fullName evidence="1">Uncharacterized protein</fullName>
    </submittedName>
</protein>
<dbReference type="Proteomes" id="UP000075809">
    <property type="component" value="Unassembled WGS sequence"/>
</dbReference>
<keyword evidence="2" id="KW-1185">Reference proteome</keyword>
<dbReference type="AlphaFoldDB" id="A0A151X6P2"/>
<feature type="non-terminal residue" evidence="1">
    <location>
        <position position="1"/>
    </location>
</feature>
<organism evidence="1 2">
    <name type="scientific">Mycetomoellerius zeteki</name>
    <dbReference type="NCBI Taxonomy" id="64791"/>
    <lineage>
        <taxon>Eukaryota</taxon>
        <taxon>Metazoa</taxon>
        <taxon>Ecdysozoa</taxon>
        <taxon>Arthropoda</taxon>
        <taxon>Hexapoda</taxon>
        <taxon>Insecta</taxon>
        <taxon>Pterygota</taxon>
        <taxon>Neoptera</taxon>
        <taxon>Endopterygota</taxon>
        <taxon>Hymenoptera</taxon>
        <taxon>Apocrita</taxon>
        <taxon>Aculeata</taxon>
        <taxon>Formicoidea</taxon>
        <taxon>Formicidae</taxon>
        <taxon>Myrmicinae</taxon>
        <taxon>Mycetomoellerius</taxon>
    </lineage>
</organism>
<gene>
    <name evidence="1" type="ORF">ALC60_05243</name>
</gene>
<sequence>KNIYKLFYLSINEFEDRNICGLIQLQEFMMLNNRLTLTASCKSIKGYFLKNVTIGIPKISVELFNSNLMLSAEAMITEGFLFIYLKNKFIIYTSEGLIRKITGTLVHGRIANSVTTAVTRSAGVTSYIAQFISLRHRPHVDTIATVLVSLMQCVPHDVYELP</sequence>
<name>A0A151X6P2_9HYME</name>
<evidence type="ECO:0000313" key="1">
    <source>
        <dbReference type="EMBL" id="KYQ55960.1"/>
    </source>
</evidence>
<reference evidence="1 2" key="1">
    <citation type="submission" date="2015-09" db="EMBL/GenBank/DDBJ databases">
        <title>Trachymyrmex zeteki WGS genome.</title>
        <authorList>
            <person name="Nygaard S."/>
            <person name="Hu H."/>
            <person name="Boomsma J."/>
            <person name="Zhang G."/>
        </authorList>
    </citation>
    <scope>NUCLEOTIDE SEQUENCE [LARGE SCALE GENOMIC DNA]</scope>
    <source>
        <strain evidence="1">Tzet28-1</strain>
        <tissue evidence="1">Whole body</tissue>
    </source>
</reference>
<accession>A0A151X6P2</accession>
<proteinExistence type="predicted"/>
<evidence type="ECO:0000313" key="2">
    <source>
        <dbReference type="Proteomes" id="UP000075809"/>
    </source>
</evidence>